<dbReference type="Pfam" id="PF00296">
    <property type="entry name" value="Bac_luciferase"/>
    <property type="match status" value="1"/>
</dbReference>
<dbReference type="EMBL" id="SNWR01000002">
    <property type="protein sequence ID" value="TDO31901.1"/>
    <property type="molecule type" value="Genomic_DNA"/>
</dbReference>
<dbReference type="CDD" id="cd01097">
    <property type="entry name" value="Tetrahydromethanopterin_reductase"/>
    <property type="match status" value="1"/>
</dbReference>
<dbReference type="Proteomes" id="UP000294901">
    <property type="component" value="Unassembled WGS sequence"/>
</dbReference>
<evidence type="ECO:0000313" key="4">
    <source>
        <dbReference type="Proteomes" id="UP000294901"/>
    </source>
</evidence>
<dbReference type="InterPro" id="IPR036661">
    <property type="entry name" value="Luciferase-like_sf"/>
</dbReference>
<evidence type="ECO:0000259" key="2">
    <source>
        <dbReference type="Pfam" id="PF00296"/>
    </source>
</evidence>
<reference evidence="3 4" key="1">
    <citation type="submission" date="2019-03" db="EMBL/GenBank/DDBJ databases">
        <title>Sequencing the genomes of 1000 actinobacteria strains.</title>
        <authorList>
            <person name="Klenk H.-P."/>
        </authorList>
    </citation>
    <scope>NUCLEOTIDE SEQUENCE [LARGE SCALE GENOMIC DNA]</scope>
    <source>
        <strain evidence="3 4">DSM 43805</strain>
    </source>
</reference>
<name>A0A4R6JAE2_9ACTN</name>
<dbReference type="SUPFAM" id="SSF51679">
    <property type="entry name" value="Bacterial luciferase-like"/>
    <property type="match status" value="1"/>
</dbReference>
<dbReference type="InterPro" id="IPR050564">
    <property type="entry name" value="F420-G6PD/mer"/>
</dbReference>
<dbReference type="InterPro" id="IPR011251">
    <property type="entry name" value="Luciferase-like_dom"/>
</dbReference>
<comment type="caution">
    <text evidence="3">The sequence shown here is derived from an EMBL/GenBank/DDBJ whole genome shotgun (WGS) entry which is preliminary data.</text>
</comment>
<dbReference type="PANTHER" id="PTHR43244:SF1">
    <property type="entry name" value="5,10-METHYLENETETRAHYDROMETHANOPTERIN REDUCTASE"/>
    <property type="match status" value="1"/>
</dbReference>
<dbReference type="PANTHER" id="PTHR43244">
    <property type="match status" value="1"/>
</dbReference>
<keyword evidence="4" id="KW-1185">Reference proteome</keyword>
<proteinExistence type="predicted"/>
<gene>
    <name evidence="3" type="ORF">C8E87_7338</name>
</gene>
<keyword evidence="1" id="KW-0560">Oxidoreductase</keyword>
<dbReference type="AlphaFoldDB" id="A0A4R6JAE2"/>
<feature type="domain" description="Luciferase-like" evidence="2">
    <location>
        <begin position="9"/>
        <end position="309"/>
    </location>
</feature>
<evidence type="ECO:0000313" key="3">
    <source>
        <dbReference type="EMBL" id="TDO31901.1"/>
    </source>
</evidence>
<organism evidence="3 4">
    <name type="scientific">Paractinoplanes brasiliensis</name>
    <dbReference type="NCBI Taxonomy" id="52695"/>
    <lineage>
        <taxon>Bacteria</taxon>
        <taxon>Bacillati</taxon>
        <taxon>Actinomycetota</taxon>
        <taxon>Actinomycetes</taxon>
        <taxon>Micromonosporales</taxon>
        <taxon>Micromonosporaceae</taxon>
        <taxon>Paractinoplanes</taxon>
    </lineage>
</organism>
<dbReference type="GO" id="GO:0016705">
    <property type="term" value="F:oxidoreductase activity, acting on paired donors, with incorporation or reduction of molecular oxygen"/>
    <property type="evidence" value="ECO:0007669"/>
    <property type="project" value="InterPro"/>
</dbReference>
<sequence>MVSRVGVMVPRDLPVDEVLGYAQRAEELGFDELWVVEDLGFRGGVAQAGAVLARTSRITVGIGILPAGARNAAFAAMELATLAQLFPGRVIAGIGHGMPDWMRQVGAWPASPLTLLEEYTIAVRTLLRGEPGPASGRYVKVEGVVIGEKPLVAPPVVLGVRGPRSITVAGRVADGVLLAEPAAPPYVEAAVRQMGGGTRPAGAGRPSDAGQGERELEVITYDAAVVGDDGRAARDLVRPGLAWIGEPDWAPHLAAMPFAEDLARHRRASAGPEEFAATMPDEWVRELALAGTADDVRAQIAARHAAGATSVVMIPAEPDRLDSLNCLARVLPH</sequence>
<dbReference type="GO" id="GO:0004497">
    <property type="term" value="F:monooxygenase activity"/>
    <property type="evidence" value="ECO:0007669"/>
    <property type="project" value="UniProtKB-KW"/>
</dbReference>
<accession>A0A4R6JAE2</accession>
<evidence type="ECO:0000256" key="1">
    <source>
        <dbReference type="ARBA" id="ARBA00023002"/>
    </source>
</evidence>
<dbReference type="Gene3D" id="3.20.20.30">
    <property type="entry name" value="Luciferase-like domain"/>
    <property type="match status" value="1"/>
</dbReference>
<keyword evidence="3" id="KW-0503">Monooxygenase</keyword>
<protein>
    <submittedName>
        <fullName evidence="3">Alkanesulfonate monooxygenase SsuD/methylene tetrahydromethanopterin reductase-like flavin-dependent oxidoreductase (Luciferase family)</fullName>
    </submittedName>
</protein>